<proteinExistence type="predicted"/>
<sequence length="803" mass="86363">MSNLPEQPAWESGIHQLEESERAKAGPGGILNLQASQLANRTNWLRILVESAQDYREYTFYKSESDPDGTIAGLANTPAGKMFRVAQGLNDDLAFIYYLNDSGTALPLTALLGRGAITNNVREYSTLTSAENDVLAGNILDGSTCWISDPTNETLKVEYINNGGTLSATGRKIASQQAVDEVAETVNAVAEIVKSSDDSETLVDFCDEDGVIGAKVIMNQKGIGFSSHAVGLMPELIQNLLFSFFKSDGEGLSFEDEDGHILADARNGVVRALGITLKYDWVTQIVSMFGSDLGLESDSVRFFVDNSSDDIITMMDPDGVIFLRLTKDFQLLTRINMGGSVSGQDTIARMSNRALSRITATSRQRGYLTQMPTADINVFLNVGQSHSVGTFSRVALSVGQALGNLMLGHSPRGTNYVNTTTSEVYGPVGGNILVELVEVRQLDDGTLSASSGSFGETSLSGWLNMAKTLHNQHLMTENDTSRVFAGACPGVGGKTLAQLSKGASPNLYNHIITALQGIKEAADMAGKTSCFCGVTFMQMENDGSTPYATYYPQLEQFYSDVNADGMAVFGQTRAPHWYFYQGGGMYTSDTNSMAASRALLDFCDNHPGLASFVNPVGQLPNPVNPDGNDNHLFANSYRWFGCDVGRVTDLVHRGVSRPVFRMREAVYSGSVATVSLSPPVPPFKFVPAYIGSVATMHADKGFTIRDGAGHLHGADLTVEAVSDTVVSITASRALVSPVQIWLGDKTYHSGTHNIADSEDTTATYSWDIVTGAPAEESIAELNGKPYALRNWCGADIITATEEV</sequence>
<name>A0A378H4L2_KLEPN</name>
<gene>
    <name evidence="1" type="ORF">NCTC11679_06140</name>
</gene>
<keyword evidence="1" id="KW-0969">Cilium</keyword>
<organism evidence="1 2">
    <name type="scientific">Klebsiella pneumoniae</name>
    <dbReference type="NCBI Taxonomy" id="573"/>
    <lineage>
        <taxon>Bacteria</taxon>
        <taxon>Pseudomonadati</taxon>
        <taxon>Pseudomonadota</taxon>
        <taxon>Gammaproteobacteria</taxon>
        <taxon>Enterobacterales</taxon>
        <taxon>Enterobacteriaceae</taxon>
        <taxon>Klebsiella/Raoultella group</taxon>
        <taxon>Klebsiella</taxon>
        <taxon>Klebsiella pneumoniae complex</taxon>
    </lineage>
</organism>
<accession>A0A378H4L2</accession>
<protein>
    <submittedName>
        <fullName evidence="1">Flagellar biosynthesis, cell-distal portion of basal-body rod</fullName>
    </submittedName>
</protein>
<dbReference type="InterPro" id="IPR036514">
    <property type="entry name" value="SGNH_hydro_sf"/>
</dbReference>
<evidence type="ECO:0000313" key="1">
    <source>
        <dbReference type="EMBL" id="STX11682.1"/>
    </source>
</evidence>
<reference evidence="1 2" key="1">
    <citation type="submission" date="2018-06" db="EMBL/GenBank/DDBJ databases">
        <authorList>
            <consortium name="Pathogen Informatics"/>
            <person name="Doyle S."/>
        </authorList>
    </citation>
    <scope>NUCLEOTIDE SEQUENCE [LARGE SCALE GENOMIC DNA]</scope>
    <source>
        <strain evidence="1 2">NCTC11679</strain>
    </source>
</reference>
<dbReference type="Proteomes" id="UP000255239">
    <property type="component" value="Unassembled WGS sequence"/>
</dbReference>
<dbReference type="GO" id="GO:0016788">
    <property type="term" value="F:hydrolase activity, acting on ester bonds"/>
    <property type="evidence" value="ECO:0007669"/>
    <property type="project" value="UniProtKB-ARBA"/>
</dbReference>
<keyword evidence="1" id="KW-0282">Flagellum</keyword>
<dbReference type="AlphaFoldDB" id="A0A378H4L2"/>
<keyword evidence="1" id="KW-0966">Cell projection</keyword>
<evidence type="ECO:0000313" key="2">
    <source>
        <dbReference type="Proteomes" id="UP000255239"/>
    </source>
</evidence>
<dbReference type="Gene3D" id="3.40.50.1110">
    <property type="entry name" value="SGNH hydrolase"/>
    <property type="match status" value="1"/>
</dbReference>
<dbReference type="EMBL" id="UGMG01000003">
    <property type="protein sequence ID" value="STX11682.1"/>
    <property type="molecule type" value="Genomic_DNA"/>
</dbReference>